<keyword evidence="11 13" id="KW-0472">Membrane</keyword>
<feature type="transmembrane region" description="Helical" evidence="13">
    <location>
        <begin position="90"/>
        <end position="108"/>
    </location>
</feature>
<dbReference type="GO" id="GO:0009705">
    <property type="term" value="C:plant-type vacuole membrane"/>
    <property type="evidence" value="ECO:0007669"/>
    <property type="project" value="UniProtKB-ARBA"/>
</dbReference>
<evidence type="ECO:0000256" key="11">
    <source>
        <dbReference type="ARBA" id="ARBA00023136"/>
    </source>
</evidence>
<keyword evidence="10 13" id="KW-0406">Ion transport</keyword>
<evidence type="ECO:0000256" key="12">
    <source>
        <dbReference type="ARBA" id="ARBA00025327"/>
    </source>
</evidence>
<name>A0AAX6EQH2_IRIPA</name>
<evidence type="ECO:0000256" key="5">
    <source>
        <dbReference type="ARBA" id="ARBA00022554"/>
    </source>
</evidence>
<dbReference type="Proteomes" id="UP001140949">
    <property type="component" value="Unassembled WGS sequence"/>
</dbReference>
<evidence type="ECO:0000256" key="6">
    <source>
        <dbReference type="ARBA" id="ARBA00022568"/>
    </source>
</evidence>
<keyword evidence="7 13" id="KW-0812">Transmembrane</keyword>
<comment type="function">
    <text evidence="12 13">Vacuolar cation/proton exchanger (CAX). Translocates Ca(2+) and other metal ions into vacuoles using the proton gradient formed by H(+)-ATPase and H(+)-pyrophosphatase.</text>
</comment>
<protein>
    <recommendedName>
        <fullName evidence="13">Vacuolar cation/proton exchanger</fullName>
    </recommendedName>
</protein>
<dbReference type="GO" id="GO:0006874">
    <property type="term" value="P:intracellular calcium ion homeostasis"/>
    <property type="evidence" value="ECO:0007669"/>
    <property type="project" value="TreeGrafter"/>
</dbReference>
<dbReference type="InterPro" id="IPR044880">
    <property type="entry name" value="NCX_ion-bd_dom_sf"/>
</dbReference>
<feature type="transmembrane region" description="Helical" evidence="13">
    <location>
        <begin position="381"/>
        <end position="399"/>
    </location>
</feature>
<organism evidence="15 16">
    <name type="scientific">Iris pallida</name>
    <name type="common">Sweet iris</name>
    <dbReference type="NCBI Taxonomy" id="29817"/>
    <lineage>
        <taxon>Eukaryota</taxon>
        <taxon>Viridiplantae</taxon>
        <taxon>Streptophyta</taxon>
        <taxon>Embryophyta</taxon>
        <taxon>Tracheophyta</taxon>
        <taxon>Spermatophyta</taxon>
        <taxon>Magnoliopsida</taxon>
        <taxon>Liliopsida</taxon>
        <taxon>Asparagales</taxon>
        <taxon>Iridaceae</taxon>
        <taxon>Iridoideae</taxon>
        <taxon>Irideae</taxon>
        <taxon>Iris</taxon>
    </lineage>
</organism>
<dbReference type="EMBL" id="JANAVB010034801">
    <property type="protein sequence ID" value="KAJ6806198.1"/>
    <property type="molecule type" value="Genomic_DNA"/>
</dbReference>
<evidence type="ECO:0000256" key="10">
    <source>
        <dbReference type="ARBA" id="ARBA00023065"/>
    </source>
</evidence>
<evidence type="ECO:0000256" key="13">
    <source>
        <dbReference type="RuleBase" id="RU365028"/>
    </source>
</evidence>
<dbReference type="GO" id="GO:0015369">
    <property type="term" value="F:calcium:proton antiporter activity"/>
    <property type="evidence" value="ECO:0007669"/>
    <property type="project" value="UniProtKB-UniRule"/>
</dbReference>
<keyword evidence="3 13" id="KW-0813">Transport</keyword>
<evidence type="ECO:0000256" key="7">
    <source>
        <dbReference type="ARBA" id="ARBA00022692"/>
    </source>
</evidence>
<evidence type="ECO:0000256" key="1">
    <source>
        <dbReference type="ARBA" id="ARBA00004128"/>
    </source>
</evidence>
<feature type="transmembrane region" description="Helical" evidence="13">
    <location>
        <begin position="311"/>
        <end position="328"/>
    </location>
</feature>
<feature type="transmembrane region" description="Helical" evidence="13">
    <location>
        <begin position="59"/>
        <end position="83"/>
    </location>
</feature>
<dbReference type="Pfam" id="PF01699">
    <property type="entry name" value="Na_Ca_ex"/>
    <property type="match status" value="2"/>
</dbReference>
<dbReference type="PANTHER" id="PTHR31503">
    <property type="entry name" value="VACUOLAR CALCIUM ION TRANSPORTER"/>
    <property type="match status" value="1"/>
</dbReference>
<feature type="transmembrane region" description="Helical" evidence="13">
    <location>
        <begin position="189"/>
        <end position="212"/>
    </location>
</feature>
<evidence type="ECO:0000259" key="14">
    <source>
        <dbReference type="Pfam" id="PF01699"/>
    </source>
</evidence>
<comment type="caution">
    <text evidence="15">The sequence shown here is derived from an EMBL/GenBank/DDBJ whole genome shotgun (WGS) entry which is preliminary data.</text>
</comment>
<feature type="transmembrane region" description="Helical" evidence="13">
    <location>
        <begin position="224"/>
        <end position="243"/>
    </location>
</feature>
<keyword evidence="5 13" id="KW-0926">Vacuole</keyword>
<sequence length="433" mass="46917">MMGSMGEDEDPEIEMAALANSLPSTKAYTPEMLNHIGTLSDSSRSISPSTTLGRLLRSISIVIMSAKINVLLPFGPVSIILHYLTKKHELVFFFSLIGIIPLAERLGYATEQLAFYTGPTVGGLLNATFGNATEMIIAIYALKSGLLRVVQQSLLGSILSNMLLVLGCSFFSGGIVHCKKDQVFNKATAVVNSGLLLMAVMGLTFPAVLHFTHSEVQYGKSEVSLSRFSSCIMLVAYGSYLVFQLKSHSNLYNPIDNQEEGQTGDDSGEEEVPEVTLWEAIAWLAVLTVWISVLSEYLVDAIEGASESLNMPLAFISVILLPIVGNAAEHTSAIMFAMKDKLDITLGVAIGSSTQIAMFVIPFCVVVGWIMGKQMDLNFQLFETATLFITVLVVAFMLQEGTANYLKGIMLILCYLIVAASFYVHVDPTTSDG</sequence>
<feature type="transmembrane region" description="Helical" evidence="13">
    <location>
        <begin position="120"/>
        <end position="142"/>
    </location>
</feature>
<dbReference type="InterPro" id="IPR004713">
    <property type="entry name" value="CaH_exchang"/>
</dbReference>
<feature type="transmembrane region" description="Helical" evidence="13">
    <location>
        <begin position="280"/>
        <end position="299"/>
    </location>
</feature>
<evidence type="ECO:0000256" key="4">
    <source>
        <dbReference type="ARBA" id="ARBA00022449"/>
    </source>
</evidence>
<gene>
    <name evidence="15" type="ORF">M6B38_176455</name>
</gene>
<keyword evidence="16" id="KW-1185">Reference proteome</keyword>
<evidence type="ECO:0000313" key="15">
    <source>
        <dbReference type="EMBL" id="KAJ6806198.1"/>
    </source>
</evidence>
<reference evidence="15" key="1">
    <citation type="journal article" date="2023" name="GigaByte">
        <title>Genome assembly of the bearded iris, Iris pallida Lam.</title>
        <authorList>
            <person name="Bruccoleri R.E."/>
            <person name="Oakeley E.J."/>
            <person name="Faust A.M.E."/>
            <person name="Altorfer M."/>
            <person name="Dessus-Babus S."/>
            <person name="Burckhardt D."/>
            <person name="Oertli M."/>
            <person name="Naumann U."/>
            <person name="Petersen F."/>
            <person name="Wong J."/>
        </authorList>
    </citation>
    <scope>NUCLEOTIDE SEQUENCE</scope>
    <source>
        <strain evidence="15">GSM-AAB239-AS_SAM_17_03QT</strain>
    </source>
</reference>
<evidence type="ECO:0000256" key="2">
    <source>
        <dbReference type="ARBA" id="ARBA00008248"/>
    </source>
</evidence>
<dbReference type="PANTHER" id="PTHR31503:SF53">
    <property type="entry name" value="VACUOLAR CATION_PROTON EXCHANGER 3"/>
    <property type="match status" value="1"/>
</dbReference>
<keyword evidence="6 13" id="KW-0109">Calcium transport</keyword>
<proteinExistence type="inferred from homology"/>
<dbReference type="NCBIfam" id="TIGR00846">
    <property type="entry name" value="caca2"/>
    <property type="match status" value="1"/>
</dbReference>
<keyword evidence="4 13" id="KW-0050">Antiport</keyword>
<dbReference type="AlphaFoldDB" id="A0AAX6EQH2"/>
<dbReference type="InterPro" id="IPR004798">
    <property type="entry name" value="CAX-like"/>
</dbReference>
<feature type="domain" description="Sodium/calcium exchanger membrane region" evidence="14">
    <location>
        <begin position="90"/>
        <end position="245"/>
    </location>
</feature>
<dbReference type="InterPro" id="IPR004837">
    <property type="entry name" value="NaCa_Exmemb"/>
</dbReference>
<dbReference type="FunFam" id="1.20.1420.30:FF:000008">
    <property type="entry name" value="Vacuolar cation/proton exchanger"/>
    <property type="match status" value="1"/>
</dbReference>
<evidence type="ECO:0000256" key="3">
    <source>
        <dbReference type="ARBA" id="ARBA00022448"/>
    </source>
</evidence>
<feature type="domain" description="Sodium/calcium exchanger membrane region" evidence="14">
    <location>
        <begin position="280"/>
        <end position="422"/>
    </location>
</feature>
<feature type="transmembrane region" description="Helical" evidence="13">
    <location>
        <begin position="154"/>
        <end position="177"/>
    </location>
</feature>
<comment type="similarity">
    <text evidence="2">Belongs to the Ca(2+):cation antiporter (CaCA) (TC 2.A.19) family. Cation/proton exchanger (CAX) subfamily.</text>
</comment>
<dbReference type="NCBIfam" id="TIGR00378">
    <property type="entry name" value="cax"/>
    <property type="match status" value="1"/>
</dbReference>
<evidence type="ECO:0000256" key="9">
    <source>
        <dbReference type="ARBA" id="ARBA00022989"/>
    </source>
</evidence>
<comment type="subcellular location">
    <subcellularLocation>
        <location evidence="1">Vacuole membrane</location>
        <topology evidence="1">Multi-pass membrane protein</topology>
    </subcellularLocation>
</comment>
<accession>A0AAX6EQH2</accession>
<evidence type="ECO:0000256" key="8">
    <source>
        <dbReference type="ARBA" id="ARBA00022837"/>
    </source>
</evidence>
<dbReference type="Gene3D" id="1.20.1420.30">
    <property type="entry name" value="NCX, central ion-binding region"/>
    <property type="match status" value="2"/>
</dbReference>
<feature type="transmembrane region" description="Helical" evidence="13">
    <location>
        <begin position="348"/>
        <end position="369"/>
    </location>
</feature>
<keyword evidence="8 13" id="KW-0106">Calcium</keyword>
<evidence type="ECO:0000313" key="16">
    <source>
        <dbReference type="Proteomes" id="UP001140949"/>
    </source>
</evidence>
<feature type="transmembrane region" description="Helical" evidence="13">
    <location>
        <begin position="405"/>
        <end position="426"/>
    </location>
</feature>
<reference evidence="15" key="2">
    <citation type="submission" date="2023-04" db="EMBL/GenBank/DDBJ databases">
        <authorList>
            <person name="Bruccoleri R.E."/>
            <person name="Oakeley E.J."/>
            <person name="Faust A.-M."/>
            <person name="Dessus-Babus S."/>
            <person name="Altorfer M."/>
            <person name="Burckhardt D."/>
            <person name="Oertli M."/>
            <person name="Naumann U."/>
            <person name="Petersen F."/>
            <person name="Wong J."/>
        </authorList>
    </citation>
    <scope>NUCLEOTIDE SEQUENCE</scope>
    <source>
        <strain evidence="15">GSM-AAB239-AS_SAM_17_03QT</strain>
        <tissue evidence="15">Leaf</tissue>
    </source>
</reference>
<dbReference type="FunFam" id="1.20.1420.30:FF:000012">
    <property type="entry name" value="Vacuolar cation/proton exchanger"/>
    <property type="match status" value="1"/>
</dbReference>
<keyword evidence="9 13" id="KW-1133">Transmembrane helix</keyword>